<dbReference type="Gene3D" id="3.80.10.10">
    <property type="entry name" value="Ribonuclease Inhibitor"/>
    <property type="match status" value="1"/>
</dbReference>
<dbReference type="AlphaFoldDB" id="A0A9P5YFI4"/>
<name>A0A9P5YFI4_9AGAR</name>
<sequence length="489" mass="55711">MDPGFINISQEIRAASLTNYPLSDTLHLEARKLLFEDQRRFDALELRSSSCLDRSDDFDVQRLELIERLKINGLVLAPHRKLPDDTLGDIFSHFSFDPIHIPFVMPETPWNLTSVCSRWRRIALDTPRLWCDVQVDCETDWPRYMQIAAVVWEIFARSKGQPITLKVKAKSGICMWNWTGNSHPVSDFVIPYIQRLRSLSLAVPAAWLSPFLGLPAGVMESLEEIELLAVGDPAPGIIAAIFRNVPLLRKVSVKGAFNQHAFRLPWAQLTDLHLPNALLHPDTAISILKRCTNIVSCILSIEHDDSEPPVSTPLSSPAELTKLEELEVNIDLCKSPVQFFQLLELPTLRRLCVPKELFSKPWDPALAPVFAQFFALQHLDLSMSIETVDIETLLRAAPRLTNLFLTQGRSLSNTTLESMARGDIVPELRHLACWVFDITTFFDLLDWGRWSSEAQLDTVKIWAPEGTDDDDRRYLKFQAEGRRVTWHQF</sequence>
<dbReference type="Proteomes" id="UP000807353">
    <property type="component" value="Unassembled WGS sequence"/>
</dbReference>
<comment type="caution">
    <text evidence="1">The sequence shown here is derived from an EMBL/GenBank/DDBJ whole genome shotgun (WGS) entry which is preliminary data.</text>
</comment>
<dbReference type="PANTHER" id="PTHR38926">
    <property type="entry name" value="F-BOX DOMAIN CONTAINING PROTEIN, EXPRESSED"/>
    <property type="match status" value="1"/>
</dbReference>
<proteinExistence type="predicted"/>
<keyword evidence="2" id="KW-1185">Reference proteome</keyword>
<dbReference type="InterPro" id="IPR032675">
    <property type="entry name" value="LRR_dom_sf"/>
</dbReference>
<evidence type="ECO:0008006" key="3">
    <source>
        <dbReference type="Google" id="ProtNLM"/>
    </source>
</evidence>
<evidence type="ECO:0000313" key="1">
    <source>
        <dbReference type="EMBL" id="KAF9468319.1"/>
    </source>
</evidence>
<gene>
    <name evidence="1" type="ORF">BDZ94DRAFT_779964</name>
</gene>
<organism evidence="1 2">
    <name type="scientific">Collybia nuda</name>
    <dbReference type="NCBI Taxonomy" id="64659"/>
    <lineage>
        <taxon>Eukaryota</taxon>
        <taxon>Fungi</taxon>
        <taxon>Dikarya</taxon>
        <taxon>Basidiomycota</taxon>
        <taxon>Agaricomycotina</taxon>
        <taxon>Agaricomycetes</taxon>
        <taxon>Agaricomycetidae</taxon>
        <taxon>Agaricales</taxon>
        <taxon>Tricholomatineae</taxon>
        <taxon>Clitocybaceae</taxon>
        <taxon>Collybia</taxon>
    </lineage>
</organism>
<reference evidence="1" key="1">
    <citation type="submission" date="2020-11" db="EMBL/GenBank/DDBJ databases">
        <authorList>
            <consortium name="DOE Joint Genome Institute"/>
            <person name="Ahrendt S."/>
            <person name="Riley R."/>
            <person name="Andreopoulos W."/>
            <person name="Labutti K."/>
            <person name="Pangilinan J."/>
            <person name="Ruiz-Duenas F.J."/>
            <person name="Barrasa J.M."/>
            <person name="Sanchez-Garcia M."/>
            <person name="Camarero S."/>
            <person name="Miyauchi S."/>
            <person name="Serrano A."/>
            <person name="Linde D."/>
            <person name="Babiker R."/>
            <person name="Drula E."/>
            <person name="Ayuso-Fernandez I."/>
            <person name="Pacheco R."/>
            <person name="Padilla G."/>
            <person name="Ferreira P."/>
            <person name="Barriuso J."/>
            <person name="Kellner H."/>
            <person name="Castanera R."/>
            <person name="Alfaro M."/>
            <person name="Ramirez L."/>
            <person name="Pisabarro A.G."/>
            <person name="Kuo A."/>
            <person name="Tritt A."/>
            <person name="Lipzen A."/>
            <person name="He G."/>
            <person name="Yan M."/>
            <person name="Ng V."/>
            <person name="Cullen D."/>
            <person name="Martin F."/>
            <person name="Rosso M.-N."/>
            <person name="Henrissat B."/>
            <person name="Hibbett D."/>
            <person name="Martinez A.T."/>
            <person name="Grigoriev I.V."/>
        </authorList>
    </citation>
    <scope>NUCLEOTIDE SEQUENCE</scope>
    <source>
        <strain evidence="1">CBS 247.69</strain>
    </source>
</reference>
<dbReference type="PANTHER" id="PTHR38926:SF5">
    <property type="entry name" value="F-BOX AND LEUCINE-RICH REPEAT PROTEIN 6"/>
    <property type="match status" value="1"/>
</dbReference>
<dbReference type="EMBL" id="MU150233">
    <property type="protein sequence ID" value="KAF9468319.1"/>
    <property type="molecule type" value="Genomic_DNA"/>
</dbReference>
<dbReference type="Gene3D" id="1.20.1280.50">
    <property type="match status" value="1"/>
</dbReference>
<evidence type="ECO:0000313" key="2">
    <source>
        <dbReference type="Proteomes" id="UP000807353"/>
    </source>
</evidence>
<protein>
    <recommendedName>
        <fullName evidence="3">F-box domain-containing protein</fullName>
    </recommendedName>
</protein>
<dbReference type="OrthoDB" id="3221235at2759"/>
<accession>A0A9P5YFI4</accession>
<dbReference type="SUPFAM" id="SSF52047">
    <property type="entry name" value="RNI-like"/>
    <property type="match status" value="1"/>
</dbReference>